<dbReference type="Gene3D" id="1.10.1200.10">
    <property type="entry name" value="ACP-like"/>
    <property type="match status" value="1"/>
</dbReference>
<dbReference type="Pfam" id="PF00550">
    <property type="entry name" value="PP-binding"/>
    <property type="match status" value="1"/>
</dbReference>
<evidence type="ECO:0000313" key="3">
    <source>
        <dbReference type="Proteomes" id="UP000051269"/>
    </source>
</evidence>
<accession>A0A0R2RGT9</accession>
<evidence type="ECO:0000313" key="2">
    <source>
        <dbReference type="EMBL" id="KRO61801.1"/>
    </source>
</evidence>
<dbReference type="SUPFAM" id="SSF47336">
    <property type="entry name" value="ACP-like"/>
    <property type="match status" value="1"/>
</dbReference>
<organism evidence="2 3">
    <name type="scientific">Verrucomicrobia subdivision 6 bacterium BACL9 MAG-120507-bin52</name>
    <dbReference type="NCBI Taxonomy" id="1655590"/>
    <lineage>
        <taxon>Bacteria</taxon>
        <taxon>Pseudomonadati</taxon>
        <taxon>Verrucomicrobiota</taxon>
        <taxon>Verrucomicrobiia</taxon>
        <taxon>Verrucomicrobiales</taxon>
        <taxon>Verrucomicrobia subdivision 6</taxon>
    </lineage>
</organism>
<feature type="domain" description="Carrier" evidence="1">
    <location>
        <begin position="2"/>
        <end position="81"/>
    </location>
</feature>
<dbReference type="AlphaFoldDB" id="A0A0R2RGT9"/>
<gene>
    <name evidence="2" type="ORF">ABR82_02765</name>
</gene>
<sequence length="84" mass="9533">MRTKEEWQELVKVAVAETLRRKEPISDGQRLMGDLGAESIDRIDLTFRLEEAVGQALEDKILLAEPDPTVGELAVRLQKMVEEK</sequence>
<dbReference type="PROSITE" id="PS50075">
    <property type="entry name" value="CARRIER"/>
    <property type="match status" value="1"/>
</dbReference>
<comment type="caution">
    <text evidence="2">The sequence shown here is derived from an EMBL/GenBank/DDBJ whole genome shotgun (WGS) entry which is preliminary data.</text>
</comment>
<dbReference type="InterPro" id="IPR009081">
    <property type="entry name" value="PP-bd_ACP"/>
</dbReference>
<evidence type="ECO:0000259" key="1">
    <source>
        <dbReference type="PROSITE" id="PS50075"/>
    </source>
</evidence>
<reference evidence="2 3" key="1">
    <citation type="submission" date="2015-10" db="EMBL/GenBank/DDBJ databases">
        <title>Metagenome-Assembled Genomes uncover a global brackish microbiome.</title>
        <authorList>
            <person name="Hugerth L.W."/>
            <person name="Larsson J."/>
            <person name="Alneberg J."/>
            <person name="Lindh M.V."/>
            <person name="Legrand C."/>
            <person name="Pinhassi J."/>
            <person name="Andersson A.F."/>
        </authorList>
    </citation>
    <scope>NUCLEOTIDE SEQUENCE [LARGE SCALE GENOMIC DNA]</scope>
    <source>
        <strain evidence="2">BACL18 MAG-120507-bin52</strain>
    </source>
</reference>
<dbReference type="InterPro" id="IPR036736">
    <property type="entry name" value="ACP-like_sf"/>
</dbReference>
<proteinExistence type="predicted"/>
<protein>
    <recommendedName>
        <fullName evidence="1">Carrier domain-containing protein</fullName>
    </recommendedName>
</protein>
<name>A0A0R2RGT9_9BACT</name>
<dbReference type="Proteomes" id="UP000051269">
    <property type="component" value="Unassembled WGS sequence"/>
</dbReference>
<dbReference type="EMBL" id="LIBO01000203">
    <property type="protein sequence ID" value="KRO61801.1"/>
    <property type="molecule type" value="Genomic_DNA"/>
</dbReference>